<keyword evidence="2" id="KW-1185">Reference proteome</keyword>
<proteinExistence type="predicted"/>
<gene>
    <name evidence="1" type="ORF">RT41_GL000617</name>
</gene>
<accession>A0A2A5RIN8</accession>
<dbReference type="EMBL" id="JXJU01000017">
    <property type="protein sequence ID" value="PCR98929.1"/>
    <property type="molecule type" value="Genomic_DNA"/>
</dbReference>
<sequence>MSKHDENLKEAFEILKNTKLDELLQIAVEAMDDAVVDIEMEANQEWHAKITLESALIDIAEKLSKRNRLEVLK</sequence>
<dbReference type="STRING" id="1291764.GCA_001311235_01546"/>
<dbReference type="RefSeq" id="WP_096819065.1">
    <property type="nucleotide sequence ID" value="NZ_JXJU01000017.1"/>
</dbReference>
<comment type="caution">
    <text evidence="1">The sequence shown here is derived from an EMBL/GenBank/DDBJ whole genome shotgun (WGS) entry which is preliminary data.</text>
</comment>
<reference evidence="1 2" key="1">
    <citation type="submission" date="2014-12" db="EMBL/GenBank/DDBJ databases">
        <title>Draft genome sequences of 10 type strains of Lactococcus.</title>
        <authorList>
            <person name="Sun Z."/>
            <person name="Zhong Z."/>
            <person name="Liu W."/>
            <person name="Zhang W."/>
            <person name="Zhang H."/>
        </authorList>
    </citation>
    <scope>NUCLEOTIDE SEQUENCE [LARGE SCALE GENOMIC DNA]</scope>
    <source>
        <strain evidence="1 2">JCM 16395</strain>
    </source>
</reference>
<protein>
    <submittedName>
        <fullName evidence="1">Uncharacterized protein</fullName>
    </submittedName>
</protein>
<organism evidence="1 2">
    <name type="scientific">Lactococcus fujiensis JCM 16395</name>
    <dbReference type="NCBI Taxonomy" id="1291764"/>
    <lineage>
        <taxon>Bacteria</taxon>
        <taxon>Bacillati</taxon>
        <taxon>Bacillota</taxon>
        <taxon>Bacilli</taxon>
        <taxon>Lactobacillales</taxon>
        <taxon>Streptococcaceae</taxon>
        <taxon>Lactococcus</taxon>
    </lineage>
</organism>
<evidence type="ECO:0000313" key="2">
    <source>
        <dbReference type="Proteomes" id="UP000218181"/>
    </source>
</evidence>
<dbReference type="Proteomes" id="UP000218181">
    <property type="component" value="Unassembled WGS sequence"/>
</dbReference>
<dbReference type="AlphaFoldDB" id="A0A2A5RIN8"/>
<evidence type="ECO:0000313" key="1">
    <source>
        <dbReference type="EMBL" id="PCR98929.1"/>
    </source>
</evidence>
<name>A0A2A5RIN8_9LACT</name>